<feature type="region of interest" description="Disordered" evidence="1">
    <location>
        <begin position="225"/>
        <end position="254"/>
    </location>
</feature>
<organism evidence="4 5">
    <name type="scientific">Epidermidibacterium keratini</name>
    <dbReference type="NCBI Taxonomy" id="1891644"/>
    <lineage>
        <taxon>Bacteria</taxon>
        <taxon>Bacillati</taxon>
        <taxon>Actinomycetota</taxon>
        <taxon>Actinomycetes</taxon>
        <taxon>Sporichthyales</taxon>
        <taxon>Sporichthyaceae</taxon>
        <taxon>Epidermidibacterium</taxon>
    </lineage>
</organism>
<protein>
    <submittedName>
        <fullName evidence="4">LPXTG cell wall anchor domain-containing protein</fullName>
    </submittedName>
</protein>
<dbReference type="NCBIfam" id="TIGR01167">
    <property type="entry name" value="LPXTG_anchor"/>
    <property type="match status" value="1"/>
</dbReference>
<evidence type="ECO:0000313" key="4">
    <source>
        <dbReference type="EMBL" id="QHC01384.1"/>
    </source>
</evidence>
<evidence type="ECO:0000256" key="1">
    <source>
        <dbReference type="SAM" id="MobiDB-lite"/>
    </source>
</evidence>
<evidence type="ECO:0000256" key="2">
    <source>
        <dbReference type="SAM" id="Phobius"/>
    </source>
</evidence>
<dbReference type="InParanoid" id="A0A7L4YR43"/>
<gene>
    <name evidence="4" type="ORF">EK0264_14540</name>
</gene>
<keyword evidence="3" id="KW-0732">Signal</keyword>
<dbReference type="EMBL" id="CP047156">
    <property type="protein sequence ID" value="QHC01384.1"/>
    <property type="molecule type" value="Genomic_DNA"/>
</dbReference>
<evidence type="ECO:0000256" key="3">
    <source>
        <dbReference type="SAM" id="SignalP"/>
    </source>
</evidence>
<dbReference type="KEGG" id="eke:EK0264_14540"/>
<accession>A0A7L4YR43</accession>
<proteinExistence type="predicted"/>
<feature type="signal peptide" evidence="3">
    <location>
        <begin position="1"/>
        <end position="30"/>
    </location>
</feature>
<name>A0A7L4YR43_9ACTN</name>
<keyword evidence="5" id="KW-1185">Reference proteome</keyword>
<feature type="transmembrane region" description="Helical" evidence="2">
    <location>
        <begin position="263"/>
        <end position="282"/>
    </location>
</feature>
<feature type="chain" id="PRO_5029675016" evidence="3">
    <location>
        <begin position="31"/>
        <end position="290"/>
    </location>
</feature>
<sequence>MTVTRKLVTATASGALGFGVVLAGASGAFAADLPAPTVNPSPVDTSAAFTLSGAGCITDGGTTGTISATLIYPDGHDEYTGPYSVDADGTWSVEYSPNDSGAVPPGTYTINAVCDLYTGKLTYGAVQFMAQDEVADPAARVNDSTVTAGQQVTVTAVGLQSGQQVTVTFDDPNVTFGTGTVGLDGTVSITGVIPQGTGLGGHLITVVAADGTRLTVPIQVVAPGTPGTATTPPVSGGGSTVDVSTSGTTSTPKLANTGTDAAMLGWLAAGLLASGGAALYAGHRGRKDDN</sequence>
<dbReference type="RefSeq" id="WP_159546521.1">
    <property type="nucleotide sequence ID" value="NZ_CP047156.1"/>
</dbReference>
<feature type="compositionally biased region" description="Low complexity" evidence="1">
    <location>
        <begin position="225"/>
        <end position="251"/>
    </location>
</feature>
<evidence type="ECO:0000313" key="5">
    <source>
        <dbReference type="Proteomes" id="UP000463857"/>
    </source>
</evidence>
<reference evidence="4 5" key="1">
    <citation type="journal article" date="2018" name="Int. J. Syst. Evol. Microbiol.">
        <title>Epidermidibacterium keratini gen. nov., sp. nov., a member of the family Sporichthyaceae, isolated from keratin epidermis.</title>
        <authorList>
            <person name="Lee D.G."/>
            <person name="Trujillo M.E."/>
            <person name="Kang S."/>
            <person name="Nam J.J."/>
            <person name="Kim Y.J."/>
        </authorList>
    </citation>
    <scope>NUCLEOTIDE SEQUENCE [LARGE SCALE GENOMIC DNA]</scope>
    <source>
        <strain evidence="4 5">EPI-7</strain>
    </source>
</reference>
<keyword evidence="2" id="KW-0812">Transmembrane</keyword>
<keyword evidence="2" id="KW-0472">Membrane</keyword>
<dbReference type="Proteomes" id="UP000463857">
    <property type="component" value="Chromosome"/>
</dbReference>
<dbReference type="AlphaFoldDB" id="A0A7L4YR43"/>
<keyword evidence="2" id="KW-1133">Transmembrane helix</keyword>